<dbReference type="InterPro" id="IPR025486">
    <property type="entry name" value="DUF4378"/>
</dbReference>
<keyword evidence="3" id="KW-1185">Reference proteome</keyword>
<dbReference type="PANTHER" id="PTHR33623">
    <property type="entry name" value="OS04G0572500 PROTEIN"/>
    <property type="match status" value="1"/>
</dbReference>
<evidence type="ECO:0000313" key="2">
    <source>
        <dbReference type="EMBL" id="KAF3442242.1"/>
    </source>
</evidence>
<name>A0A8K0GUY3_9ROSA</name>
<proteinExistence type="predicted"/>
<evidence type="ECO:0000259" key="1">
    <source>
        <dbReference type="Pfam" id="PF14309"/>
    </source>
</evidence>
<reference evidence="2" key="1">
    <citation type="submission" date="2020-03" db="EMBL/GenBank/DDBJ databases">
        <title>A high-quality chromosome-level genome assembly of a woody plant with both climbing and erect habits, Rhamnella rubrinervis.</title>
        <authorList>
            <person name="Lu Z."/>
            <person name="Yang Y."/>
            <person name="Zhu X."/>
            <person name="Sun Y."/>
        </authorList>
    </citation>
    <scope>NUCLEOTIDE SEQUENCE</scope>
    <source>
        <strain evidence="2">BYM</strain>
        <tissue evidence="2">Leaf</tissue>
    </source>
</reference>
<dbReference type="EMBL" id="VOIH02000007">
    <property type="protein sequence ID" value="KAF3442242.1"/>
    <property type="molecule type" value="Genomic_DNA"/>
</dbReference>
<dbReference type="PANTHER" id="PTHR33623:SF17">
    <property type="entry name" value="DUF4378 DOMAIN-CONTAINING PROTEIN"/>
    <property type="match status" value="1"/>
</dbReference>
<dbReference type="Proteomes" id="UP000796880">
    <property type="component" value="Unassembled WGS sequence"/>
</dbReference>
<gene>
    <name evidence="2" type="ORF">FNV43_RR16158</name>
</gene>
<accession>A0A8K0GUY3</accession>
<dbReference type="Pfam" id="PF14309">
    <property type="entry name" value="DUF4378"/>
    <property type="match status" value="1"/>
</dbReference>
<organism evidence="2 3">
    <name type="scientific">Rhamnella rubrinervis</name>
    <dbReference type="NCBI Taxonomy" id="2594499"/>
    <lineage>
        <taxon>Eukaryota</taxon>
        <taxon>Viridiplantae</taxon>
        <taxon>Streptophyta</taxon>
        <taxon>Embryophyta</taxon>
        <taxon>Tracheophyta</taxon>
        <taxon>Spermatophyta</taxon>
        <taxon>Magnoliopsida</taxon>
        <taxon>eudicotyledons</taxon>
        <taxon>Gunneridae</taxon>
        <taxon>Pentapetalae</taxon>
        <taxon>rosids</taxon>
        <taxon>fabids</taxon>
        <taxon>Rosales</taxon>
        <taxon>Rhamnaceae</taxon>
        <taxon>rhamnoid group</taxon>
        <taxon>Rhamneae</taxon>
        <taxon>Rhamnella</taxon>
    </lineage>
</organism>
<feature type="domain" description="DUF4378" evidence="1">
    <location>
        <begin position="375"/>
        <end position="451"/>
    </location>
</feature>
<sequence>MASSAISLPRTNFQQIKPFPIELRPTRTLKDFLNESSNSCSSSGFRTFPRQPFRPNVIDFKPSIRNSKDATKLQRHRSLKAASTSTISAFQAVINAVKNIQFTTVKSPSFLPRSLSRKLSKKEEKKANQGKITAVRIKDIIRWTSFRDLVEEISPPPFDLTHSPHHCTITTTSYTTGSTDSTSTSCNSHGSTWCDSDFTEEVSPSWRKNSEGMVDGNENGLVKNIVPCVGKDILEAKQVTAKYTAVGPQEGECDENEQQSPVSVLDFLFSEDEDPFSTFDQSLGNVNRTKQKHMQKIEWFESLAKLETVNLEKWNSMEESADFEEEEDEEEGEQCGVEERARELLYFVKATSSADSCKADVDQLLFDFLKYELSSQNNQIRHDDLNWDVVSRAKAWMSGEHKAFDHWWIESKREVFIRDMNKVGKWSKFEEEQDELVLEIESGILRHLVDELLVDYSQSNSLQS</sequence>
<comment type="caution">
    <text evidence="2">The sequence shown here is derived from an EMBL/GenBank/DDBJ whole genome shotgun (WGS) entry which is preliminary data.</text>
</comment>
<dbReference type="OrthoDB" id="1669163at2759"/>
<dbReference type="AlphaFoldDB" id="A0A8K0GUY3"/>
<evidence type="ECO:0000313" key="3">
    <source>
        <dbReference type="Proteomes" id="UP000796880"/>
    </source>
</evidence>
<protein>
    <recommendedName>
        <fullName evidence="1">DUF4378 domain-containing protein</fullName>
    </recommendedName>
</protein>